<evidence type="ECO:0000313" key="3">
    <source>
        <dbReference type="Proteomes" id="UP000019384"/>
    </source>
</evidence>
<reference evidence="2" key="2">
    <citation type="submission" date="2014-02" db="EMBL/GenBank/DDBJ databases">
        <title>Complete DNA sequence of /Kuraishia capsulata/ illustrates novel genomic features among budding yeasts (/Saccharomycotina/).</title>
        <authorList>
            <person name="Morales L."/>
            <person name="Noel B."/>
            <person name="Porcel B."/>
            <person name="Marcet-Houben M."/>
            <person name="Hullo M-F."/>
            <person name="Sacerdot C."/>
            <person name="Tekaia F."/>
            <person name="Leh-Louis V."/>
            <person name="Despons L."/>
            <person name="Khanna V."/>
            <person name="Aury J-M."/>
            <person name="Barbe V."/>
            <person name="Couloux A."/>
            <person name="Labadie K."/>
            <person name="Pelletier E."/>
            <person name="Souciet J-L."/>
            <person name="Boekhout T."/>
            <person name="Gabaldon T."/>
            <person name="Wincker P."/>
            <person name="Dujon B."/>
        </authorList>
    </citation>
    <scope>NUCLEOTIDE SEQUENCE</scope>
    <source>
        <strain evidence="2">CBS 1993</strain>
    </source>
</reference>
<dbReference type="Proteomes" id="UP000019384">
    <property type="component" value="Unassembled WGS sequence"/>
</dbReference>
<dbReference type="OrthoDB" id="440755at2759"/>
<keyword evidence="3" id="KW-1185">Reference proteome</keyword>
<accession>W6MUR0</accession>
<name>W6MUR0_9ASCO</name>
<dbReference type="RefSeq" id="XP_022457856.1">
    <property type="nucleotide sequence ID" value="XM_022604035.1"/>
</dbReference>
<reference evidence="2" key="1">
    <citation type="submission" date="2013-12" db="EMBL/GenBank/DDBJ databases">
        <authorList>
            <person name="Genoscope - CEA"/>
        </authorList>
    </citation>
    <scope>NUCLEOTIDE SEQUENCE</scope>
    <source>
        <strain evidence="2">CBS 1993</strain>
    </source>
</reference>
<keyword evidence="1" id="KW-0472">Membrane</keyword>
<protein>
    <submittedName>
        <fullName evidence="2">Uncharacterized protein</fullName>
    </submittedName>
</protein>
<proteinExistence type="predicted"/>
<sequence>MVTSVGLRYVIGGVFALTLLGYREAFYLLGGIALLVAFLGSLCIEPASVNAESLKDLDHIGVALMLSGSLLLVTGLTEGATS</sequence>
<dbReference type="AlphaFoldDB" id="W6MUR0"/>
<dbReference type="GeneID" id="34519244"/>
<keyword evidence="1" id="KW-0812">Transmembrane</keyword>
<dbReference type="HOGENOM" id="CLU_2558610_0_0_1"/>
<feature type="transmembrane region" description="Helical" evidence="1">
    <location>
        <begin position="56"/>
        <end position="76"/>
    </location>
</feature>
<feature type="transmembrane region" description="Helical" evidence="1">
    <location>
        <begin position="25"/>
        <end position="44"/>
    </location>
</feature>
<evidence type="ECO:0000313" key="2">
    <source>
        <dbReference type="EMBL" id="CDK25845.1"/>
    </source>
</evidence>
<organism evidence="2 3">
    <name type="scientific">Kuraishia capsulata CBS 1993</name>
    <dbReference type="NCBI Taxonomy" id="1382522"/>
    <lineage>
        <taxon>Eukaryota</taxon>
        <taxon>Fungi</taxon>
        <taxon>Dikarya</taxon>
        <taxon>Ascomycota</taxon>
        <taxon>Saccharomycotina</taxon>
        <taxon>Pichiomycetes</taxon>
        <taxon>Pichiales</taxon>
        <taxon>Pichiaceae</taxon>
        <taxon>Kuraishia</taxon>
    </lineage>
</organism>
<keyword evidence="1" id="KW-1133">Transmembrane helix</keyword>
<dbReference type="EMBL" id="HG793126">
    <property type="protein sequence ID" value="CDK25845.1"/>
    <property type="molecule type" value="Genomic_DNA"/>
</dbReference>
<evidence type="ECO:0000256" key="1">
    <source>
        <dbReference type="SAM" id="Phobius"/>
    </source>
</evidence>
<gene>
    <name evidence="2" type="ORF">KUCA_T00001815001</name>
</gene>